<dbReference type="Proteomes" id="UP000198951">
    <property type="component" value="Unassembled WGS sequence"/>
</dbReference>
<dbReference type="EMBL" id="FNRD01000013">
    <property type="protein sequence ID" value="SEA97189.1"/>
    <property type="molecule type" value="Genomic_DNA"/>
</dbReference>
<dbReference type="OrthoDB" id="797757at2"/>
<dbReference type="AlphaFoldDB" id="A0A1H4FIL0"/>
<protein>
    <submittedName>
        <fullName evidence="2">Uncharacterized protein</fullName>
    </submittedName>
</protein>
<feature type="region of interest" description="Disordered" evidence="1">
    <location>
        <begin position="106"/>
        <end position="125"/>
    </location>
</feature>
<evidence type="ECO:0000256" key="1">
    <source>
        <dbReference type="SAM" id="MobiDB-lite"/>
    </source>
</evidence>
<evidence type="ECO:0000313" key="3">
    <source>
        <dbReference type="Proteomes" id="UP000198951"/>
    </source>
</evidence>
<proteinExistence type="predicted"/>
<sequence length="125" mass="14200">MSEKNFQKDIIVPVKEAGVWTKNYREDLTIEESKKKVNSFVILRETLEMVLDLETTAVRAYIGINDKKQKTLLFVGAEWDETAQVYRDVFGPNELGLNSAEEGIVYDFTEPSPPNKGDDTSPLNQ</sequence>
<name>A0A1H4FIL0_9FLAO</name>
<keyword evidence="3" id="KW-1185">Reference proteome</keyword>
<dbReference type="RefSeq" id="WP_091092713.1">
    <property type="nucleotide sequence ID" value="NZ_FNRD01000013.1"/>
</dbReference>
<reference evidence="3" key="1">
    <citation type="submission" date="2016-10" db="EMBL/GenBank/DDBJ databases">
        <authorList>
            <person name="Varghese N."/>
            <person name="Submissions S."/>
        </authorList>
    </citation>
    <scope>NUCLEOTIDE SEQUENCE [LARGE SCALE GENOMIC DNA]</scope>
    <source>
        <strain evidence="3">DSM 22376</strain>
    </source>
</reference>
<dbReference type="STRING" id="150146.SAMN05443667_113150"/>
<evidence type="ECO:0000313" key="2">
    <source>
        <dbReference type="EMBL" id="SEA97189.1"/>
    </source>
</evidence>
<gene>
    <name evidence="2" type="ORF">SAMN05443667_113150</name>
</gene>
<organism evidence="2 3">
    <name type="scientific">Flavobacterium gillisiae</name>
    <dbReference type="NCBI Taxonomy" id="150146"/>
    <lineage>
        <taxon>Bacteria</taxon>
        <taxon>Pseudomonadati</taxon>
        <taxon>Bacteroidota</taxon>
        <taxon>Flavobacteriia</taxon>
        <taxon>Flavobacteriales</taxon>
        <taxon>Flavobacteriaceae</taxon>
        <taxon>Flavobacterium</taxon>
    </lineage>
</organism>
<accession>A0A1H4FIL0</accession>